<dbReference type="GeneID" id="114446023"/>
<evidence type="ECO:0000256" key="1">
    <source>
        <dbReference type="SAM" id="Coils"/>
    </source>
</evidence>
<dbReference type="RefSeq" id="XP_028277215.1">
    <property type="nucleotide sequence ID" value="XM_028421414.1"/>
</dbReference>
<sequence length="284" mass="32789">MDPLRKLLLLLIIGIIFVSGVIGIIFFIINKCLFRRGKHRISQLQKGSSFNTESNKYYIKDSEAAVPPLPPRTQFLTAEAQSYENLAEADYEQSIHDYQQDVPDYVQSIDDYQQDVHDYEKDVPDYVQDAHDYEQDVHDYEQDVHDYEQDVHDYEQDVHDYEQDVPDYVQSIDDPEQDVHDYEEAADQQPDYVAVEDETFPPLLPYNHSDPNMILAQSYENLAEEADYLQALDEQPDYVRADDEVDVFPPPPPAEDPAADGSASEDYDDIGVETQDEEDYDDVA</sequence>
<proteinExistence type="predicted"/>
<gene>
    <name evidence="5 6" type="primary">LOC114446023</name>
</gene>
<dbReference type="RefSeq" id="XP_028277214.1">
    <property type="nucleotide sequence ID" value="XM_028421413.1"/>
</dbReference>
<feature type="region of interest" description="Disordered" evidence="2">
    <location>
        <begin position="234"/>
        <end position="284"/>
    </location>
</feature>
<reference evidence="5 6" key="1">
    <citation type="submission" date="2025-04" db="UniProtKB">
        <authorList>
            <consortium name="RefSeq"/>
        </authorList>
    </citation>
    <scope>IDENTIFICATION</scope>
</reference>
<name>A0A6P7JK30_9TELE</name>
<accession>A0A6P7JK30</accession>
<keyword evidence="3" id="KW-0472">Membrane</keyword>
<dbReference type="Pfam" id="PF15050">
    <property type="entry name" value="SCIMP"/>
    <property type="match status" value="1"/>
</dbReference>
<protein>
    <submittedName>
        <fullName evidence="5 6">Uncharacterized protein LOC114446023</fullName>
    </submittedName>
</protein>
<dbReference type="Proteomes" id="UP000515145">
    <property type="component" value="Chromosome 14"/>
</dbReference>
<feature type="coiled-coil region" evidence="1">
    <location>
        <begin position="130"/>
        <end position="164"/>
    </location>
</feature>
<dbReference type="InterPro" id="IPR028181">
    <property type="entry name" value="SCIMP"/>
</dbReference>
<feature type="transmembrane region" description="Helical" evidence="3">
    <location>
        <begin position="7"/>
        <end position="29"/>
    </location>
</feature>
<evidence type="ECO:0000256" key="3">
    <source>
        <dbReference type="SAM" id="Phobius"/>
    </source>
</evidence>
<keyword evidence="1" id="KW-0175">Coiled coil</keyword>
<dbReference type="AlphaFoldDB" id="A0A6P7JK30"/>
<evidence type="ECO:0000313" key="6">
    <source>
        <dbReference type="RefSeq" id="XP_028277215.1"/>
    </source>
</evidence>
<dbReference type="CTD" id="388325"/>
<evidence type="ECO:0000313" key="4">
    <source>
        <dbReference type="Proteomes" id="UP000515145"/>
    </source>
</evidence>
<organism evidence="4 6">
    <name type="scientific">Parambassis ranga</name>
    <name type="common">Indian glassy fish</name>
    <dbReference type="NCBI Taxonomy" id="210632"/>
    <lineage>
        <taxon>Eukaryota</taxon>
        <taxon>Metazoa</taxon>
        <taxon>Chordata</taxon>
        <taxon>Craniata</taxon>
        <taxon>Vertebrata</taxon>
        <taxon>Euteleostomi</taxon>
        <taxon>Actinopterygii</taxon>
        <taxon>Neopterygii</taxon>
        <taxon>Teleostei</taxon>
        <taxon>Neoteleostei</taxon>
        <taxon>Acanthomorphata</taxon>
        <taxon>Ovalentaria</taxon>
        <taxon>Ambassidae</taxon>
        <taxon>Parambassis</taxon>
    </lineage>
</organism>
<keyword evidence="3" id="KW-0812">Transmembrane</keyword>
<dbReference type="SUPFAM" id="SSF57997">
    <property type="entry name" value="Tropomyosin"/>
    <property type="match status" value="1"/>
</dbReference>
<evidence type="ECO:0000256" key="2">
    <source>
        <dbReference type="SAM" id="MobiDB-lite"/>
    </source>
</evidence>
<keyword evidence="4" id="KW-1185">Reference proteome</keyword>
<dbReference type="GO" id="GO:0001772">
    <property type="term" value="C:immunological synapse"/>
    <property type="evidence" value="ECO:0007669"/>
    <property type="project" value="InterPro"/>
</dbReference>
<feature type="compositionally biased region" description="Acidic residues" evidence="2">
    <location>
        <begin position="263"/>
        <end position="284"/>
    </location>
</feature>
<dbReference type="OrthoDB" id="8819001at2759"/>
<evidence type="ECO:0000313" key="5">
    <source>
        <dbReference type="RefSeq" id="XP_028277214.1"/>
    </source>
</evidence>
<keyword evidence="3" id="KW-1133">Transmembrane helix</keyword>
<dbReference type="GO" id="GO:0097197">
    <property type="term" value="C:tetraspanin-enriched microdomain"/>
    <property type="evidence" value="ECO:0007669"/>
    <property type="project" value="InterPro"/>
</dbReference>